<keyword evidence="1" id="KW-0614">Plasmid</keyword>
<dbReference type="EMBL" id="CP014863">
    <property type="protein sequence ID" value="ASJ03799.1"/>
    <property type="molecule type" value="Genomic_DNA"/>
</dbReference>
<keyword evidence="2" id="KW-1185">Reference proteome</keyword>
<dbReference type="GeneID" id="33320869"/>
<geneLocation type="plasmid" evidence="2"/>
<gene>
    <name evidence="1" type="ORF">A3L09_10595</name>
</gene>
<proteinExistence type="predicted"/>
<dbReference type="Proteomes" id="UP000250179">
    <property type="component" value="Plasmid unnamed"/>
</dbReference>
<dbReference type="KEGG" id="tprf:A3L09_10595"/>
<sequence length="90" mass="10220">MRRENSTSRLVEDIKNCDEEPNLNPLAGVEISTYEIESATIVLTHYALWKIVDKGTNLDHERMDYEKEIVSITDPIAGLDYAMETFGRGS</sequence>
<organism evidence="1 2">
    <name type="scientific">Thermococcus profundus</name>
    <dbReference type="NCBI Taxonomy" id="49899"/>
    <lineage>
        <taxon>Archaea</taxon>
        <taxon>Methanobacteriati</taxon>
        <taxon>Methanobacteriota</taxon>
        <taxon>Thermococci</taxon>
        <taxon>Thermococcales</taxon>
        <taxon>Thermococcaceae</taxon>
        <taxon>Thermococcus</taxon>
    </lineage>
</organism>
<evidence type="ECO:0000313" key="1">
    <source>
        <dbReference type="EMBL" id="ASJ03799.1"/>
    </source>
</evidence>
<protein>
    <submittedName>
        <fullName evidence="1">Uncharacterized protein</fullName>
    </submittedName>
</protein>
<name>A0A2Z2ME40_THEPR</name>
<evidence type="ECO:0000313" key="2">
    <source>
        <dbReference type="Proteomes" id="UP000250179"/>
    </source>
</evidence>
<dbReference type="AlphaFoldDB" id="A0A2Z2ME40"/>
<dbReference type="RefSeq" id="WP_088859060.1">
    <property type="nucleotide sequence ID" value="NZ_CP014863.1"/>
</dbReference>
<reference evidence="1 2" key="1">
    <citation type="submission" date="2016-03" db="EMBL/GenBank/DDBJ databases">
        <title>Complete genome sequence of Thermococcus profundus strain DT5432.</title>
        <authorList>
            <person name="Oger P.M."/>
        </authorList>
    </citation>
    <scope>NUCLEOTIDE SEQUENCE [LARGE SCALE GENOMIC DNA]</scope>
    <source>
        <strain evidence="1 2">DT 5432</strain>
        <plasmid evidence="2">Plasmid</plasmid>
    </source>
</reference>
<accession>A0A2Z2ME40</accession>